<dbReference type="SUPFAM" id="SSF53597">
    <property type="entry name" value="Dihydrofolate reductase-like"/>
    <property type="match status" value="1"/>
</dbReference>
<dbReference type="OrthoDB" id="195113at2"/>
<dbReference type="PANTHER" id="PTHR38011">
    <property type="entry name" value="DIHYDROFOLATE REDUCTASE FAMILY PROTEIN (AFU_ORTHOLOGUE AFUA_8G06820)"/>
    <property type="match status" value="1"/>
</dbReference>
<comment type="caution">
    <text evidence="3">The sequence shown here is derived from an EMBL/GenBank/DDBJ whole genome shotgun (WGS) entry which is preliminary data.</text>
</comment>
<dbReference type="AlphaFoldDB" id="A0A4Y8AGN0"/>
<protein>
    <submittedName>
        <fullName evidence="3">Dihydrofolate reductase</fullName>
    </submittedName>
</protein>
<gene>
    <name evidence="3" type="ORF">E2R65_07885</name>
    <name evidence="2" type="ORF">GGR35_001048</name>
</gene>
<dbReference type="RefSeq" id="WP_134335931.1">
    <property type="nucleotide sequence ID" value="NZ_BMCZ01000004.1"/>
</dbReference>
<accession>A0A4Y8AGN0</accession>
<evidence type="ECO:0000313" key="2">
    <source>
        <dbReference type="EMBL" id="MBB3968456.1"/>
    </source>
</evidence>
<reference evidence="2 5" key="3">
    <citation type="submission" date="2020-08" db="EMBL/GenBank/DDBJ databases">
        <title>Genomic Encyclopedia of Type Strains, Phase IV (KMG-IV): sequencing the most valuable type-strain genomes for metagenomic binning, comparative biology and taxonomic classification.</title>
        <authorList>
            <person name="Goeker M."/>
        </authorList>
    </citation>
    <scope>NUCLEOTIDE SEQUENCE [LARGE SCALE GENOMIC DNA]</scope>
    <source>
        <strain evidence="2 5">DSM 100995</strain>
    </source>
</reference>
<dbReference type="EMBL" id="SNQG01000002">
    <property type="protein sequence ID" value="TEW67897.1"/>
    <property type="molecule type" value="Genomic_DNA"/>
</dbReference>
<evidence type="ECO:0000313" key="5">
    <source>
        <dbReference type="Proteomes" id="UP000583101"/>
    </source>
</evidence>
<evidence type="ECO:0000313" key="3">
    <source>
        <dbReference type="EMBL" id="TEW67897.1"/>
    </source>
</evidence>
<dbReference type="GO" id="GO:0008703">
    <property type="term" value="F:5-amino-6-(5-phosphoribosylamino)uracil reductase activity"/>
    <property type="evidence" value="ECO:0007669"/>
    <property type="project" value="InterPro"/>
</dbReference>
<evidence type="ECO:0000313" key="4">
    <source>
        <dbReference type="Proteomes" id="UP000297248"/>
    </source>
</evidence>
<dbReference type="InterPro" id="IPR050765">
    <property type="entry name" value="Riboflavin_Biosynth_HTPR"/>
</dbReference>
<reference evidence="3" key="2">
    <citation type="submission" date="2019-03" db="EMBL/GenBank/DDBJ databases">
        <authorList>
            <person name="Yan Y.-Q."/>
            <person name="Du Z.-J."/>
        </authorList>
    </citation>
    <scope>NUCLEOTIDE SEQUENCE</scope>
    <source>
        <strain evidence="3">PP-F2FG21</strain>
    </source>
</reference>
<proteinExistence type="predicted"/>
<keyword evidence="5" id="KW-1185">Reference proteome</keyword>
<dbReference type="EMBL" id="JACIEG010000002">
    <property type="protein sequence ID" value="MBB3968456.1"/>
    <property type="molecule type" value="Genomic_DNA"/>
</dbReference>
<dbReference type="Proteomes" id="UP000583101">
    <property type="component" value="Unassembled WGS sequence"/>
</dbReference>
<dbReference type="Pfam" id="PF01872">
    <property type="entry name" value="RibD_C"/>
    <property type="match status" value="1"/>
</dbReference>
<organism evidence="3 4">
    <name type="scientific">Mucilaginibacter phyllosphaerae</name>
    <dbReference type="NCBI Taxonomy" id="1812349"/>
    <lineage>
        <taxon>Bacteria</taxon>
        <taxon>Pseudomonadati</taxon>
        <taxon>Bacteroidota</taxon>
        <taxon>Sphingobacteriia</taxon>
        <taxon>Sphingobacteriales</taxon>
        <taxon>Sphingobacteriaceae</taxon>
        <taxon>Mucilaginibacter</taxon>
    </lineage>
</organism>
<reference evidence="3 4" key="1">
    <citation type="journal article" date="2016" name="Int. J. Syst. Evol. Microbiol.">
        <title>Proposal of Mucilaginibacter phyllosphaerae sp. nov. isolated from the phyllosphere of Galium album.</title>
        <authorList>
            <person name="Aydogan E.L."/>
            <person name="Busse H.J."/>
            <person name="Moser G."/>
            <person name="Muller C."/>
            <person name="Kampfer P."/>
            <person name="Glaeser S.P."/>
        </authorList>
    </citation>
    <scope>NUCLEOTIDE SEQUENCE [LARGE SCALE GENOMIC DNA]</scope>
    <source>
        <strain evidence="3 4">PP-F2FG21</strain>
    </source>
</reference>
<evidence type="ECO:0000259" key="1">
    <source>
        <dbReference type="Pfam" id="PF01872"/>
    </source>
</evidence>
<dbReference type="PANTHER" id="PTHR38011:SF11">
    <property type="entry name" value="2,5-DIAMINO-6-RIBOSYLAMINO-4(3H)-PYRIMIDINONE 5'-PHOSPHATE REDUCTASE"/>
    <property type="match status" value="1"/>
</dbReference>
<dbReference type="InterPro" id="IPR024072">
    <property type="entry name" value="DHFR-like_dom_sf"/>
</dbReference>
<dbReference type="InterPro" id="IPR002734">
    <property type="entry name" value="RibDG_C"/>
</dbReference>
<dbReference type="Gene3D" id="3.40.430.10">
    <property type="entry name" value="Dihydrofolate Reductase, subunit A"/>
    <property type="match status" value="1"/>
</dbReference>
<dbReference type="Proteomes" id="UP000297248">
    <property type="component" value="Unassembled WGS sequence"/>
</dbReference>
<dbReference type="GO" id="GO:0009231">
    <property type="term" value="P:riboflavin biosynthetic process"/>
    <property type="evidence" value="ECO:0007669"/>
    <property type="project" value="InterPro"/>
</dbReference>
<sequence length="192" mass="21681">MRKLKLQIQMTIDGFVAGPKGELDWQFLPGAAPDPNSFKTVIDIAESSDIILLGRKMTREFIDYWENVADNQPDSPMHSFAQTMVNMRKIVFSRTEKNIIGRNLETEHSDLATAVKQLKQKEGKDILVYGGADFVRSLVDLDLIDEYYIIRNPVAIGKGLSIFKERKILNLESTISFKSGKTISKYLPAQAL</sequence>
<name>A0A4Y8AGN0_9SPHI</name>
<feature type="domain" description="Bacterial bifunctional deaminase-reductase C-terminal" evidence="1">
    <location>
        <begin position="3"/>
        <end position="177"/>
    </location>
</feature>